<evidence type="ECO:0000313" key="2">
    <source>
        <dbReference type="Proteomes" id="UP000050794"/>
    </source>
</evidence>
<gene>
    <name evidence="1" type="ORF">TCNE_LOCUS13777</name>
</gene>
<reference evidence="1 2" key="2">
    <citation type="submission" date="2018-11" db="EMBL/GenBank/DDBJ databases">
        <authorList>
            <consortium name="Pathogen Informatics"/>
        </authorList>
    </citation>
    <scope>NUCLEOTIDE SEQUENCE [LARGE SCALE GENOMIC DNA]</scope>
</reference>
<evidence type="ECO:0000313" key="1">
    <source>
        <dbReference type="EMBL" id="VDM45098.1"/>
    </source>
</evidence>
<dbReference type="WBParaSite" id="TCNE_0001377701-mRNA-1">
    <property type="protein sequence ID" value="TCNE_0001377701-mRNA-1"/>
    <property type="gene ID" value="TCNE_0001377701"/>
</dbReference>
<dbReference type="EMBL" id="UYWY01021890">
    <property type="protein sequence ID" value="VDM45098.1"/>
    <property type="molecule type" value="Genomic_DNA"/>
</dbReference>
<dbReference type="AlphaFoldDB" id="A0A183UZ57"/>
<sequence length="72" mass="8078">MIATNANQWRTWSILDKEMAKRDVKARLCLLVITSTSSDAMPIVEMAVATRRGLEEIIKWLTVEAVNDVICG</sequence>
<organism evidence="2 3">
    <name type="scientific">Toxocara canis</name>
    <name type="common">Canine roundworm</name>
    <dbReference type="NCBI Taxonomy" id="6265"/>
    <lineage>
        <taxon>Eukaryota</taxon>
        <taxon>Metazoa</taxon>
        <taxon>Ecdysozoa</taxon>
        <taxon>Nematoda</taxon>
        <taxon>Chromadorea</taxon>
        <taxon>Rhabditida</taxon>
        <taxon>Spirurina</taxon>
        <taxon>Ascaridomorpha</taxon>
        <taxon>Ascaridoidea</taxon>
        <taxon>Toxocaridae</taxon>
        <taxon>Toxocara</taxon>
    </lineage>
</organism>
<evidence type="ECO:0000313" key="3">
    <source>
        <dbReference type="WBParaSite" id="TCNE_0001377701-mRNA-1"/>
    </source>
</evidence>
<keyword evidence="2" id="KW-1185">Reference proteome</keyword>
<accession>A0A183UZ57</accession>
<proteinExistence type="predicted"/>
<dbReference type="Proteomes" id="UP000050794">
    <property type="component" value="Unassembled WGS sequence"/>
</dbReference>
<name>A0A183UZ57_TOXCA</name>
<reference evidence="3" key="1">
    <citation type="submission" date="2016-06" db="UniProtKB">
        <authorList>
            <consortium name="WormBaseParasite"/>
        </authorList>
    </citation>
    <scope>IDENTIFICATION</scope>
</reference>
<protein>
    <submittedName>
        <fullName evidence="1 3">Uncharacterized protein</fullName>
    </submittedName>
</protein>